<organism evidence="1 2">
    <name type="scientific">Paenibacillus hodogayensis</name>
    <dbReference type="NCBI Taxonomy" id="279208"/>
    <lineage>
        <taxon>Bacteria</taxon>
        <taxon>Bacillati</taxon>
        <taxon>Bacillota</taxon>
        <taxon>Bacilli</taxon>
        <taxon>Bacillales</taxon>
        <taxon>Paenibacillaceae</taxon>
        <taxon>Paenibacillus</taxon>
    </lineage>
</organism>
<sequence length="206" mass="24123">MRWADCVGRYKSYISLGSTCQVAYQLNRLGLRQSAGPLDWFVSESVPGVVNLLHRQFRGLMDFNNLELLDRTRECFVVRDKMYDIISFHDFPVHAARWWDSYPSFKEKLDRRIDRFWYTTQNKPILFIRTNTSEQEARLLKAALDKLLHGNFGLLIVNFDTSPIPRVLEENWRLEGVCCVTIPPGYDWRGANDAWNHIMSGFTLQV</sequence>
<dbReference type="Proteomes" id="UP001589619">
    <property type="component" value="Unassembled WGS sequence"/>
</dbReference>
<comment type="caution">
    <text evidence="1">The sequence shown here is derived from an EMBL/GenBank/DDBJ whole genome shotgun (WGS) entry which is preliminary data.</text>
</comment>
<dbReference type="Pfam" id="PF08795">
    <property type="entry name" value="DUF1796"/>
    <property type="match status" value="1"/>
</dbReference>
<proteinExistence type="predicted"/>
<dbReference type="InterPro" id="IPR014903">
    <property type="entry name" value="DUF1796"/>
</dbReference>
<name>A0ABV5W1Z5_9BACL</name>
<evidence type="ECO:0000313" key="2">
    <source>
        <dbReference type="Proteomes" id="UP001589619"/>
    </source>
</evidence>
<keyword evidence="2" id="KW-1185">Reference proteome</keyword>
<protein>
    <submittedName>
        <fullName evidence="1">DUF1796 family putative cysteine peptidase</fullName>
    </submittedName>
</protein>
<reference evidence="1 2" key="1">
    <citation type="submission" date="2024-09" db="EMBL/GenBank/DDBJ databases">
        <authorList>
            <person name="Sun Q."/>
            <person name="Mori K."/>
        </authorList>
    </citation>
    <scope>NUCLEOTIDE SEQUENCE [LARGE SCALE GENOMIC DNA]</scope>
    <source>
        <strain evidence="1 2">JCM 12520</strain>
    </source>
</reference>
<dbReference type="RefSeq" id="WP_344909144.1">
    <property type="nucleotide sequence ID" value="NZ_BAAAYO010000008.1"/>
</dbReference>
<gene>
    <name evidence="1" type="ORF">ACFFNY_23550</name>
</gene>
<accession>A0ABV5W1Z5</accession>
<dbReference type="EMBL" id="JBHMAG010000016">
    <property type="protein sequence ID" value="MFB9754555.1"/>
    <property type="molecule type" value="Genomic_DNA"/>
</dbReference>
<evidence type="ECO:0000313" key="1">
    <source>
        <dbReference type="EMBL" id="MFB9754555.1"/>
    </source>
</evidence>